<dbReference type="InterPro" id="IPR022003">
    <property type="entry name" value="RST"/>
</dbReference>
<sequence>MHTKFQSLLPSRTMEAEIQKTIVHNLENYYDDDDDEQVYNDEEHVSDCESTISNGDYNEESLFGDVNLAKLDKDDLIHKVIHDKFMACLGDDISNKTTITSIHKKIWSVFHGGESRLRCFEIYRKSLKDKYGDDINMKYAWYATSKKDVTRIMSRGFGAKDLPIYNGLFGDGIYLYPINFLKQSVESCVADDDGLMHIILCRVLLDTEDIGTDYDSLSDLQSISDEFNSEIEDNEDKISTTKYVVRSTTMNTHILPEYVVSFKNPFATPKNAGFLLKKPKSQWLTLSTLMSALAKLLPPKELKLIYGQHRDFKERKISRLEYIQKLKLLVGVDLLATIVKLCGVRKVHYPKAITTHFL</sequence>
<dbReference type="EMBL" id="JBDFQZ010000010">
    <property type="protein sequence ID" value="KAK9684728.1"/>
    <property type="molecule type" value="Genomic_DNA"/>
</dbReference>
<proteinExistence type="predicted"/>
<keyword evidence="4" id="KW-0539">Nucleus</keyword>
<gene>
    <name evidence="7" type="ORF">RND81_10G228200</name>
</gene>
<evidence type="ECO:0000256" key="2">
    <source>
        <dbReference type="ARBA" id="ARBA00022473"/>
    </source>
</evidence>
<evidence type="ECO:0000259" key="5">
    <source>
        <dbReference type="PROSITE" id="PS51059"/>
    </source>
</evidence>
<evidence type="ECO:0000313" key="7">
    <source>
        <dbReference type="EMBL" id="KAK9684728.1"/>
    </source>
</evidence>
<keyword evidence="3" id="KW-0346">Stress response</keyword>
<dbReference type="Proteomes" id="UP001443914">
    <property type="component" value="Unassembled WGS sequence"/>
</dbReference>
<feature type="domain" description="PARP catalytic" evidence="5">
    <location>
        <begin position="51"/>
        <end position="283"/>
    </location>
</feature>
<dbReference type="SUPFAM" id="SSF56399">
    <property type="entry name" value="ADP-ribosylation"/>
    <property type="match status" value="1"/>
</dbReference>
<feature type="domain" description="RST" evidence="6">
    <location>
        <begin position="277"/>
        <end position="348"/>
    </location>
</feature>
<evidence type="ECO:0000256" key="4">
    <source>
        <dbReference type="ARBA" id="ARBA00023242"/>
    </source>
</evidence>
<reference evidence="7" key="1">
    <citation type="submission" date="2024-03" db="EMBL/GenBank/DDBJ databases">
        <title>WGS assembly of Saponaria officinalis var. Norfolk2.</title>
        <authorList>
            <person name="Jenkins J."/>
            <person name="Shu S."/>
            <person name="Grimwood J."/>
            <person name="Barry K."/>
            <person name="Goodstein D."/>
            <person name="Schmutz J."/>
            <person name="Leebens-Mack J."/>
            <person name="Osbourn A."/>
        </authorList>
    </citation>
    <scope>NUCLEOTIDE SEQUENCE [LARGE SCALE GENOMIC DNA]</scope>
    <source>
        <strain evidence="7">JIC</strain>
    </source>
</reference>
<comment type="caution">
    <text evidence="7">The sequence shown here is derived from an EMBL/GenBank/DDBJ whole genome shotgun (WGS) entry which is preliminary data.</text>
</comment>
<evidence type="ECO:0008006" key="9">
    <source>
        <dbReference type="Google" id="ProtNLM"/>
    </source>
</evidence>
<dbReference type="Pfam" id="PF12174">
    <property type="entry name" value="RST"/>
    <property type="match status" value="1"/>
</dbReference>
<accession>A0AAW1I7M7</accession>
<dbReference type="PROSITE" id="PS51879">
    <property type="entry name" value="RST"/>
    <property type="match status" value="1"/>
</dbReference>
<dbReference type="Gene3D" id="3.90.228.10">
    <property type="match status" value="1"/>
</dbReference>
<evidence type="ECO:0000256" key="1">
    <source>
        <dbReference type="ARBA" id="ARBA00004123"/>
    </source>
</evidence>
<evidence type="ECO:0000259" key="6">
    <source>
        <dbReference type="PROSITE" id="PS51879"/>
    </source>
</evidence>
<evidence type="ECO:0000313" key="8">
    <source>
        <dbReference type="Proteomes" id="UP001443914"/>
    </source>
</evidence>
<name>A0AAW1I7M7_SAPOF</name>
<evidence type="ECO:0000256" key="3">
    <source>
        <dbReference type="ARBA" id="ARBA00023016"/>
    </source>
</evidence>
<comment type="subcellular location">
    <subcellularLocation>
        <location evidence="1">Nucleus</location>
    </subcellularLocation>
</comment>
<dbReference type="PANTHER" id="PTHR32263:SF12">
    <property type="entry name" value="INACTIVE POLY [ADP-RIBOSE] POLYMERASE SRO4-RELATED"/>
    <property type="match status" value="1"/>
</dbReference>
<dbReference type="PANTHER" id="PTHR32263">
    <property type="entry name" value="INACTIVE POLY [ADP-RIBOSE] POLYMERASE SRO4-RELATED"/>
    <property type="match status" value="1"/>
</dbReference>
<dbReference type="InterPro" id="IPR012317">
    <property type="entry name" value="Poly(ADP-ribose)pol_cat_dom"/>
</dbReference>
<organism evidence="7 8">
    <name type="scientific">Saponaria officinalis</name>
    <name type="common">Common soapwort</name>
    <name type="synonym">Lychnis saponaria</name>
    <dbReference type="NCBI Taxonomy" id="3572"/>
    <lineage>
        <taxon>Eukaryota</taxon>
        <taxon>Viridiplantae</taxon>
        <taxon>Streptophyta</taxon>
        <taxon>Embryophyta</taxon>
        <taxon>Tracheophyta</taxon>
        <taxon>Spermatophyta</taxon>
        <taxon>Magnoliopsida</taxon>
        <taxon>eudicotyledons</taxon>
        <taxon>Gunneridae</taxon>
        <taxon>Pentapetalae</taxon>
        <taxon>Caryophyllales</taxon>
        <taxon>Caryophyllaceae</taxon>
        <taxon>Caryophylleae</taxon>
        <taxon>Saponaria</taxon>
    </lineage>
</organism>
<keyword evidence="2" id="KW-0217">Developmental protein</keyword>
<dbReference type="GO" id="GO:0003950">
    <property type="term" value="F:NAD+ poly-ADP-ribosyltransferase activity"/>
    <property type="evidence" value="ECO:0007669"/>
    <property type="project" value="InterPro"/>
</dbReference>
<dbReference type="GO" id="GO:0005634">
    <property type="term" value="C:nucleus"/>
    <property type="evidence" value="ECO:0007669"/>
    <property type="project" value="UniProtKB-SubCell"/>
</dbReference>
<keyword evidence="8" id="KW-1185">Reference proteome</keyword>
<dbReference type="PROSITE" id="PS51059">
    <property type="entry name" value="PARP_CATALYTIC"/>
    <property type="match status" value="1"/>
</dbReference>
<dbReference type="AlphaFoldDB" id="A0AAW1I7M7"/>
<dbReference type="InterPro" id="IPR044964">
    <property type="entry name" value="RCD1/SRO1-5"/>
</dbReference>
<protein>
    <recommendedName>
        <fullName evidence="9">Poly [ADP-ribose] polymerase</fullName>
    </recommendedName>
</protein>